<organism evidence="3 4">
    <name type="scientific">Helobdella robusta</name>
    <name type="common">Californian leech</name>
    <dbReference type="NCBI Taxonomy" id="6412"/>
    <lineage>
        <taxon>Eukaryota</taxon>
        <taxon>Metazoa</taxon>
        <taxon>Spiralia</taxon>
        <taxon>Lophotrochozoa</taxon>
        <taxon>Annelida</taxon>
        <taxon>Clitellata</taxon>
        <taxon>Hirudinea</taxon>
        <taxon>Rhynchobdellida</taxon>
        <taxon>Glossiphoniidae</taxon>
        <taxon>Helobdella</taxon>
    </lineage>
</organism>
<dbReference type="eggNOG" id="KOG2998">
    <property type="taxonomic scope" value="Eukaryota"/>
</dbReference>
<dbReference type="Proteomes" id="UP000015101">
    <property type="component" value="Unassembled WGS sequence"/>
</dbReference>
<dbReference type="GeneID" id="20215387"/>
<accession>T1G2T9</accession>
<dbReference type="InParanoid" id="T1G2T9"/>
<dbReference type="STRING" id="6412.T1G2T9"/>
<dbReference type="InterPro" id="IPR006816">
    <property type="entry name" value="ELMO_dom"/>
</dbReference>
<sequence>NYFVKPPTLGSNLMEEKNYVLLLANISLPPMTSPSVNILKTLFVTLTNKTAEFSTFFGGHWTEIGFQGCDPGTDLRSGGMLALLQLLYFVTTPNTFKLSQSVFKLSKDPVQNFPFSSAGINFTVLCLNFLHNERLNKLCISEKSVLTGMNKLYVAFFTRFHKIWHLQKKSVSDFGSVLNNLEKEAKSNISKFLKSSYHELKEFNGPK</sequence>
<dbReference type="KEGG" id="hro:HELRODRAFT_77172"/>
<keyword evidence="4" id="KW-1185">Reference proteome</keyword>
<dbReference type="PROSITE" id="PS51335">
    <property type="entry name" value="ELMO"/>
    <property type="match status" value="1"/>
</dbReference>
<dbReference type="RefSeq" id="XP_009015095.1">
    <property type="nucleotide sequence ID" value="XM_009016847.1"/>
</dbReference>
<gene>
    <name evidence="3" type="primary">20215387</name>
    <name evidence="2" type="ORF">HELRODRAFT_77172</name>
</gene>
<evidence type="ECO:0000259" key="1">
    <source>
        <dbReference type="PROSITE" id="PS51335"/>
    </source>
</evidence>
<evidence type="ECO:0000313" key="4">
    <source>
        <dbReference type="Proteomes" id="UP000015101"/>
    </source>
</evidence>
<dbReference type="CTD" id="20215387"/>
<feature type="domain" description="ELMO" evidence="1">
    <location>
        <begin position="34"/>
        <end position="189"/>
    </location>
</feature>
<dbReference type="OMA" id="FCAMSIN"/>
<dbReference type="Pfam" id="PF04727">
    <property type="entry name" value="ELMO_CED12"/>
    <property type="match status" value="1"/>
</dbReference>
<dbReference type="EnsemblMetazoa" id="HelroT77172">
    <property type="protein sequence ID" value="HelroP77172"/>
    <property type="gene ID" value="HelroG77172"/>
</dbReference>
<proteinExistence type="predicted"/>
<evidence type="ECO:0000313" key="3">
    <source>
        <dbReference type="EnsemblMetazoa" id="HelroP77172"/>
    </source>
</evidence>
<evidence type="ECO:0000313" key="2">
    <source>
        <dbReference type="EMBL" id="ESO06999.1"/>
    </source>
</evidence>
<dbReference type="PANTHER" id="PTHR12771">
    <property type="entry name" value="ENGULFMENT AND CELL MOTILITY"/>
    <property type="match status" value="1"/>
</dbReference>
<name>T1G2T9_HELRO</name>
<reference evidence="3" key="3">
    <citation type="submission" date="2015-06" db="UniProtKB">
        <authorList>
            <consortium name="EnsemblMetazoa"/>
        </authorList>
    </citation>
    <scope>IDENTIFICATION</scope>
</reference>
<reference evidence="2 4" key="2">
    <citation type="journal article" date="2013" name="Nature">
        <title>Insights into bilaterian evolution from three spiralian genomes.</title>
        <authorList>
            <person name="Simakov O."/>
            <person name="Marletaz F."/>
            <person name="Cho S.J."/>
            <person name="Edsinger-Gonzales E."/>
            <person name="Havlak P."/>
            <person name="Hellsten U."/>
            <person name="Kuo D.H."/>
            <person name="Larsson T."/>
            <person name="Lv J."/>
            <person name="Arendt D."/>
            <person name="Savage R."/>
            <person name="Osoegawa K."/>
            <person name="de Jong P."/>
            <person name="Grimwood J."/>
            <person name="Chapman J.A."/>
            <person name="Shapiro H."/>
            <person name="Aerts A."/>
            <person name="Otillar R.P."/>
            <person name="Terry A.Y."/>
            <person name="Boore J.L."/>
            <person name="Grigoriev I.V."/>
            <person name="Lindberg D.R."/>
            <person name="Seaver E.C."/>
            <person name="Weisblat D.A."/>
            <person name="Putnam N.H."/>
            <person name="Rokhsar D.S."/>
        </authorList>
    </citation>
    <scope>NUCLEOTIDE SEQUENCE</scope>
</reference>
<dbReference type="AlphaFoldDB" id="T1G2T9"/>
<dbReference type="EMBL" id="AMQM01003756">
    <property type="status" value="NOT_ANNOTATED_CDS"/>
    <property type="molecule type" value="Genomic_DNA"/>
</dbReference>
<dbReference type="HOGENOM" id="CLU_060970_1_1_1"/>
<reference evidence="4" key="1">
    <citation type="submission" date="2012-12" db="EMBL/GenBank/DDBJ databases">
        <authorList>
            <person name="Hellsten U."/>
            <person name="Grimwood J."/>
            <person name="Chapman J.A."/>
            <person name="Shapiro H."/>
            <person name="Aerts A."/>
            <person name="Otillar R.P."/>
            <person name="Terry A.Y."/>
            <person name="Boore J.L."/>
            <person name="Simakov O."/>
            <person name="Marletaz F."/>
            <person name="Cho S.-J."/>
            <person name="Edsinger-Gonzales E."/>
            <person name="Havlak P."/>
            <person name="Kuo D.-H."/>
            <person name="Larsson T."/>
            <person name="Lv J."/>
            <person name="Arendt D."/>
            <person name="Savage R."/>
            <person name="Osoegawa K."/>
            <person name="de Jong P."/>
            <person name="Lindberg D.R."/>
            <person name="Seaver E.C."/>
            <person name="Weisblat D.A."/>
            <person name="Putnam N.H."/>
            <person name="Grigoriev I.V."/>
            <person name="Rokhsar D.S."/>
        </authorList>
    </citation>
    <scope>NUCLEOTIDE SEQUENCE</scope>
</reference>
<dbReference type="OrthoDB" id="266227at2759"/>
<dbReference type="PANTHER" id="PTHR12771:SF2">
    <property type="entry name" value="ELMO DOMAIN-CONTAINING PROTEIN 3"/>
    <property type="match status" value="1"/>
</dbReference>
<dbReference type="EMBL" id="KB096275">
    <property type="protein sequence ID" value="ESO06999.1"/>
    <property type="molecule type" value="Genomic_DNA"/>
</dbReference>
<protein>
    <recommendedName>
        <fullName evidence="1">ELMO domain-containing protein</fullName>
    </recommendedName>
</protein>
<dbReference type="InterPro" id="IPR050868">
    <property type="entry name" value="ELMO_domain-containing"/>
</dbReference>